<keyword evidence="1" id="KW-0812">Transmembrane</keyword>
<gene>
    <name evidence="2" type="ORF">GPLA_3253</name>
</gene>
<name>K6ZZG9_9ALTE</name>
<keyword evidence="1" id="KW-0472">Membrane</keyword>
<dbReference type="Proteomes" id="UP000006322">
    <property type="component" value="Unassembled WGS sequence"/>
</dbReference>
<dbReference type="EMBL" id="BAER01000093">
    <property type="protein sequence ID" value="GAC34143.1"/>
    <property type="molecule type" value="Genomic_DNA"/>
</dbReference>
<sequence length="54" mass="6492">MINSQNGKLDDQEYLIHRFQMWVKKGGFFILFSYTTTVFLYNHRLSPVYMQDLG</sequence>
<feature type="transmembrane region" description="Helical" evidence="1">
    <location>
        <begin position="21"/>
        <end position="41"/>
    </location>
</feature>
<keyword evidence="3" id="KW-1185">Reference proteome</keyword>
<evidence type="ECO:0000313" key="2">
    <source>
        <dbReference type="EMBL" id="GAC34143.1"/>
    </source>
</evidence>
<dbReference type="AlphaFoldDB" id="K6ZZG9"/>
<evidence type="ECO:0000313" key="3">
    <source>
        <dbReference type="Proteomes" id="UP000006322"/>
    </source>
</evidence>
<proteinExistence type="predicted"/>
<accession>K6ZZG9</accession>
<dbReference type="InterPro" id="IPR036294">
    <property type="entry name" value="Rbstp2229-like_sf"/>
</dbReference>
<organism evidence="2 3">
    <name type="scientific">Paraglaciecola polaris LMG 21857</name>
    <dbReference type="NCBI Taxonomy" id="1129793"/>
    <lineage>
        <taxon>Bacteria</taxon>
        <taxon>Pseudomonadati</taxon>
        <taxon>Pseudomonadota</taxon>
        <taxon>Gammaproteobacteria</taxon>
        <taxon>Alteromonadales</taxon>
        <taxon>Alteromonadaceae</taxon>
        <taxon>Paraglaciecola</taxon>
    </lineage>
</organism>
<keyword evidence="1" id="KW-1133">Transmembrane helix</keyword>
<reference evidence="3" key="1">
    <citation type="journal article" date="2014" name="Environ. Microbiol.">
        <title>Comparative genomics of the marine bacterial genus Glaciecola reveals the high degree of genomic diversity and genomic characteristic for cold adaptation.</title>
        <authorList>
            <person name="Qin Q.L."/>
            <person name="Xie B.B."/>
            <person name="Yu Y."/>
            <person name="Shu Y.L."/>
            <person name="Rong J.C."/>
            <person name="Zhang Y.J."/>
            <person name="Zhao D.L."/>
            <person name="Chen X.L."/>
            <person name="Zhang X.Y."/>
            <person name="Chen B."/>
            <person name="Zhou B.C."/>
            <person name="Zhang Y.Z."/>
        </authorList>
    </citation>
    <scope>NUCLEOTIDE SEQUENCE [LARGE SCALE GENOMIC DNA]</scope>
    <source>
        <strain evidence="3">LMG 21857</strain>
    </source>
</reference>
<evidence type="ECO:0000256" key="1">
    <source>
        <dbReference type="SAM" id="Phobius"/>
    </source>
</evidence>
<protein>
    <submittedName>
        <fullName evidence="2">Uncharacterized protein</fullName>
    </submittedName>
</protein>
<comment type="caution">
    <text evidence="2">The sequence shown here is derived from an EMBL/GenBank/DDBJ whole genome shotgun (WGS) entry which is preliminary data.</text>
</comment>
<dbReference type="SUPFAM" id="SSF111171">
    <property type="entry name" value="Rbstp2229 protein"/>
    <property type="match status" value="1"/>
</dbReference>